<evidence type="ECO:0000259" key="6">
    <source>
        <dbReference type="PROSITE" id="PS51722"/>
    </source>
</evidence>
<keyword evidence="7" id="KW-0251">Elongation factor</keyword>
<dbReference type="InterPro" id="IPR050055">
    <property type="entry name" value="EF-Tu_GTPase"/>
</dbReference>
<keyword evidence="4" id="KW-0648">Protein biosynthesis</keyword>
<keyword evidence="3" id="KW-0547">Nucleotide-binding</keyword>
<evidence type="ECO:0000256" key="2">
    <source>
        <dbReference type="ARBA" id="ARBA00022490"/>
    </source>
</evidence>
<evidence type="ECO:0000256" key="3">
    <source>
        <dbReference type="ARBA" id="ARBA00022741"/>
    </source>
</evidence>
<dbReference type="Pfam" id="PF25461">
    <property type="entry name" value="Beta-barrel_SelB"/>
    <property type="match status" value="1"/>
</dbReference>
<dbReference type="InterPro" id="IPR004535">
    <property type="entry name" value="Transl_elong_SelB"/>
</dbReference>
<dbReference type="InterPro" id="IPR057335">
    <property type="entry name" value="Beta-barrel_SelB"/>
</dbReference>
<keyword evidence="5" id="KW-0342">GTP-binding</keyword>
<comment type="subcellular location">
    <subcellularLocation>
        <location evidence="1">Cytoplasm</location>
    </subcellularLocation>
</comment>
<dbReference type="PROSITE" id="PS51722">
    <property type="entry name" value="G_TR_2"/>
    <property type="match status" value="1"/>
</dbReference>
<dbReference type="Gene3D" id="2.40.30.10">
    <property type="entry name" value="Translation factors"/>
    <property type="match status" value="1"/>
</dbReference>
<dbReference type="InterPro" id="IPR036388">
    <property type="entry name" value="WH-like_DNA-bd_sf"/>
</dbReference>
<dbReference type="RefSeq" id="WP_093923048.1">
    <property type="nucleotide sequence ID" value="NZ_FOMW01000004.1"/>
</dbReference>
<keyword evidence="2" id="KW-0963">Cytoplasm</keyword>
<dbReference type="InterPro" id="IPR000795">
    <property type="entry name" value="T_Tr_GTP-bd_dom"/>
</dbReference>
<evidence type="ECO:0000256" key="1">
    <source>
        <dbReference type="ARBA" id="ARBA00004496"/>
    </source>
</evidence>
<proteinExistence type="predicted"/>
<evidence type="ECO:0000313" key="8">
    <source>
        <dbReference type="Proteomes" id="UP000198977"/>
    </source>
</evidence>
<dbReference type="SUPFAM" id="SSF50447">
    <property type="entry name" value="Translation proteins"/>
    <property type="match status" value="1"/>
</dbReference>
<accession>A0A1I1WS41</accession>
<dbReference type="InterPro" id="IPR036390">
    <property type="entry name" value="WH_DNA-bd_sf"/>
</dbReference>
<dbReference type="OrthoDB" id="9803139at2"/>
<dbReference type="PANTHER" id="PTHR43721:SF22">
    <property type="entry name" value="ELONGATION FACTOR TU, MITOCHONDRIAL"/>
    <property type="match status" value="1"/>
</dbReference>
<dbReference type="SUPFAM" id="SSF46785">
    <property type="entry name" value="Winged helix' DNA-binding domain"/>
    <property type="match status" value="1"/>
</dbReference>
<feature type="domain" description="Tr-type G" evidence="6">
    <location>
        <begin position="1"/>
        <end position="171"/>
    </location>
</feature>
<dbReference type="InterPro" id="IPR009000">
    <property type="entry name" value="Transl_B-barrel_sf"/>
</dbReference>
<dbReference type="GO" id="GO:0003924">
    <property type="term" value="F:GTPase activity"/>
    <property type="evidence" value="ECO:0007669"/>
    <property type="project" value="InterPro"/>
</dbReference>
<dbReference type="GO" id="GO:0005737">
    <property type="term" value="C:cytoplasm"/>
    <property type="evidence" value="ECO:0007669"/>
    <property type="project" value="UniProtKB-SubCell"/>
</dbReference>
<evidence type="ECO:0000256" key="5">
    <source>
        <dbReference type="ARBA" id="ARBA00023134"/>
    </source>
</evidence>
<dbReference type="Pfam" id="PF00009">
    <property type="entry name" value="GTP_EFTU"/>
    <property type="match status" value="1"/>
</dbReference>
<dbReference type="SUPFAM" id="SSF52540">
    <property type="entry name" value="P-loop containing nucleoside triphosphate hydrolases"/>
    <property type="match status" value="1"/>
</dbReference>
<reference evidence="7 8" key="1">
    <citation type="submission" date="2016-10" db="EMBL/GenBank/DDBJ databases">
        <authorList>
            <person name="de Groot N.N."/>
        </authorList>
    </citation>
    <scope>NUCLEOTIDE SEQUENCE [LARGE SCALE GENOMIC DNA]</scope>
    <source>
        <strain evidence="7 8">DSM 11443</strain>
    </source>
</reference>
<dbReference type="GO" id="GO:0003723">
    <property type="term" value="F:RNA binding"/>
    <property type="evidence" value="ECO:0007669"/>
    <property type="project" value="InterPro"/>
</dbReference>
<protein>
    <submittedName>
        <fullName evidence="7">Selenocysteine-specific elongation factor</fullName>
    </submittedName>
</protein>
<name>A0A1I1WS41_9RHOB</name>
<dbReference type="NCBIfam" id="TIGR00475">
    <property type="entry name" value="selB"/>
    <property type="match status" value="1"/>
</dbReference>
<dbReference type="GO" id="GO:0003746">
    <property type="term" value="F:translation elongation factor activity"/>
    <property type="evidence" value="ECO:0007669"/>
    <property type="project" value="UniProtKB-KW"/>
</dbReference>
<dbReference type="InterPro" id="IPR015191">
    <property type="entry name" value="SelB_WHD4"/>
</dbReference>
<dbReference type="GO" id="GO:0001514">
    <property type="term" value="P:selenocysteine incorporation"/>
    <property type="evidence" value="ECO:0007669"/>
    <property type="project" value="InterPro"/>
</dbReference>
<dbReference type="STRING" id="74348.SAMN04488523_104115"/>
<dbReference type="EMBL" id="FOMW01000004">
    <property type="protein sequence ID" value="SFD97862.1"/>
    <property type="molecule type" value="Genomic_DNA"/>
</dbReference>
<keyword evidence="8" id="KW-1185">Reference proteome</keyword>
<evidence type="ECO:0000256" key="4">
    <source>
        <dbReference type="ARBA" id="ARBA00022917"/>
    </source>
</evidence>
<dbReference type="Pfam" id="PF09107">
    <property type="entry name" value="WHD_3rd_SelB"/>
    <property type="match status" value="1"/>
</dbReference>
<dbReference type="Gene3D" id="3.40.50.300">
    <property type="entry name" value="P-loop containing nucleotide triphosphate hydrolases"/>
    <property type="match status" value="1"/>
</dbReference>
<evidence type="ECO:0000313" key="7">
    <source>
        <dbReference type="EMBL" id="SFD97862.1"/>
    </source>
</evidence>
<dbReference type="GO" id="GO:0004020">
    <property type="term" value="F:adenylylsulfate kinase activity"/>
    <property type="evidence" value="ECO:0007669"/>
    <property type="project" value="UniProtKB-EC"/>
</dbReference>
<dbReference type="GO" id="GO:0005525">
    <property type="term" value="F:GTP binding"/>
    <property type="evidence" value="ECO:0007669"/>
    <property type="project" value="UniProtKB-KW"/>
</dbReference>
<dbReference type="InterPro" id="IPR027417">
    <property type="entry name" value="P-loop_NTPase"/>
</dbReference>
<sequence length="632" mass="67371">MKTCCVVVIGHVDHGKTAIVRALTGIETDRLPEEKKRGLSIVPGYAHASYPSGIVDFIDVPGHEDFIQAMVSGASGARAALLVISATEGFRAQTLEHLEIAAALGIDEVLVAVTKSDLLATAEREDRMAQIRHALTETLLVDVEMIACSALTGEGLESLHSRLEALITQPSQRVAPPDAFLPVDRVFSLAGRGTIVTGTLTGGALASGAQAQLMPPGVPVTLRGLHTRGEERETVQAGERVAVNLRGIAVAQIPRGAVLWSGGDYRPSLCMDVALTRPARGAPTLKHNEQVRVLLGTASTVAQVRLFKTETGGGTYAQLRFQKPIVAFAGQRAVLRRLSPQQTTGGAIVLDPQSTPVRPNDTLRIALLAAVTRQDISGVAANLARAQGGAFSLKQMARLMRRSVEAVQTAFGQRLISLGPGLVTTQGNITDCTFKITTALTSYHIKHPLEVAAPRSVLSGLKVNPELLTHAETVALEIGLIRAHGKRLALSAHDPVSLLTPDQHRRMSELEAMFANAALTPPRQQDLAQDALDRDLMALLLDTGKLWSLPNIALGQTIVCHRDALDAAAAQLRGAFPPPLSFSTSQARSALSTSRRVIVPVLEYFDTQGITLRTNDLREMAPDFAVPPPDAT</sequence>
<dbReference type="AlphaFoldDB" id="A0A1I1WS41"/>
<dbReference type="Proteomes" id="UP000198977">
    <property type="component" value="Unassembled WGS sequence"/>
</dbReference>
<dbReference type="SUPFAM" id="SSF50465">
    <property type="entry name" value="EF-Tu/eEF-1alpha/eIF2-gamma C-terminal domain"/>
    <property type="match status" value="1"/>
</dbReference>
<dbReference type="Gene3D" id="1.10.10.10">
    <property type="entry name" value="Winged helix-like DNA-binding domain superfamily/Winged helix DNA-binding domain"/>
    <property type="match status" value="1"/>
</dbReference>
<dbReference type="Gene3D" id="1.10.10.2770">
    <property type="match status" value="1"/>
</dbReference>
<organism evidence="7 8">
    <name type="scientific">Sulfitobacter brevis</name>
    <dbReference type="NCBI Taxonomy" id="74348"/>
    <lineage>
        <taxon>Bacteria</taxon>
        <taxon>Pseudomonadati</taxon>
        <taxon>Pseudomonadota</taxon>
        <taxon>Alphaproteobacteria</taxon>
        <taxon>Rhodobacterales</taxon>
        <taxon>Roseobacteraceae</taxon>
        <taxon>Sulfitobacter</taxon>
    </lineage>
</organism>
<dbReference type="CDD" id="cd15491">
    <property type="entry name" value="selB_III"/>
    <property type="match status" value="1"/>
</dbReference>
<dbReference type="PANTHER" id="PTHR43721">
    <property type="entry name" value="ELONGATION FACTOR TU-RELATED"/>
    <property type="match status" value="1"/>
</dbReference>
<dbReference type="InterPro" id="IPR009001">
    <property type="entry name" value="Transl_elong_EF1A/Init_IF2_C"/>
</dbReference>
<gene>
    <name evidence="7" type="ORF">SAMN04488523_104115</name>
</gene>